<accession>A0A6J6ZYG6</accession>
<dbReference type="EMBL" id="CAFBMH010000006">
    <property type="protein sequence ID" value="CAB4891551.1"/>
    <property type="molecule type" value="Genomic_DNA"/>
</dbReference>
<dbReference type="AlphaFoldDB" id="A0A6J6ZYG6"/>
<evidence type="ECO:0000313" key="3">
    <source>
        <dbReference type="EMBL" id="CAB4891551.1"/>
    </source>
</evidence>
<protein>
    <submittedName>
        <fullName evidence="2">Unannotated protein</fullName>
    </submittedName>
</protein>
<name>A0A6J6ZYG6_9ZZZZ</name>
<evidence type="ECO:0000313" key="1">
    <source>
        <dbReference type="EMBL" id="CAB4749214.1"/>
    </source>
</evidence>
<dbReference type="GO" id="GO:0004672">
    <property type="term" value="F:protein kinase activity"/>
    <property type="evidence" value="ECO:0007669"/>
    <property type="project" value="TreeGrafter"/>
</dbReference>
<reference evidence="2" key="1">
    <citation type="submission" date="2020-05" db="EMBL/GenBank/DDBJ databases">
        <authorList>
            <person name="Chiriac C."/>
            <person name="Salcher M."/>
            <person name="Ghai R."/>
            <person name="Kavagutti S V."/>
        </authorList>
    </citation>
    <scope>NUCLEOTIDE SEQUENCE</scope>
</reference>
<dbReference type="EMBL" id="CAEZYR010000060">
    <property type="protein sequence ID" value="CAB4749214.1"/>
    <property type="molecule type" value="Genomic_DNA"/>
</dbReference>
<dbReference type="PANTHER" id="PTHR30267:SF2">
    <property type="entry name" value="PROTEIN PRKA"/>
    <property type="match status" value="1"/>
</dbReference>
<dbReference type="InterPro" id="IPR027417">
    <property type="entry name" value="P-loop_NTPase"/>
</dbReference>
<evidence type="ECO:0000313" key="4">
    <source>
        <dbReference type="EMBL" id="CAB5013423.1"/>
    </source>
</evidence>
<proteinExistence type="predicted"/>
<evidence type="ECO:0000313" key="2">
    <source>
        <dbReference type="EMBL" id="CAB4825260.1"/>
    </source>
</evidence>
<dbReference type="PANTHER" id="PTHR30267">
    <property type="entry name" value="PROTEIN KINASE PRKA"/>
    <property type="match status" value="1"/>
</dbReference>
<dbReference type="SUPFAM" id="SSF52540">
    <property type="entry name" value="P-loop containing nucleoside triphosphate hydrolases"/>
    <property type="match status" value="1"/>
</dbReference>
<dbReference type="EMBL" id="CAFBOS010000175">
    <property type="protein sequence ID" value="CAB5013423.1"/>
    <property type="molecule type" value="Genomic_DNA"/>
</dbReference>
<dbReference type="Gene3D" id="3.40.50.300">
    <property type="entry name" value="P-loop containing nucleotide triphosphate hydrolases"/>
    <property type="match status" value="1"/>
</dbReference>
<gene>
    <name evidence="1" type="ORF">UFOPK2754_01704</name>
    <name evidence="2" type="ORF">UFOPK3139_00970</name>
    <name evidence="3" type="ORF">UFOPK3543_00303</name>
    <name evidence="4" type="ORF">UFOPK3967_02364</name>
</gene>
<organism evidence="2">
    <name type="scientific">freshwater metagenome</name>
    <dbReference type="NCBI Taxonomy" id="449393"/>
    <lineage>
        <taxon>unclassified sequences</taxon>
        <taxon>metagenomes</taxon>
        <taxon>ecological metagenomes</taxon>
    </lineage>
</organism>
<sequence>MTNHPSTLGALRASGWQSRPVKAELRRNAIERIRAGEPLFPTVLGYEHTVLPQLENALLAGHDVIFLGERGQAKTRMIRSLTSLLDEWMPIVAGSEINDDPYAPISRHARDLIAAEGDDTPIDWVHRENRYGEKLATPDTSIADLIGEVDPIKIAEGRYLSDELVLHYGLVPRTNRGIFAINELPDLAERIQVGLLNVLEERDVQIRGFKVRLPLDVMLFASANPEDYTNRGRIITPLKDRFGAQIRTHYPLDAATELTIVEQEVELPDDIAVSVPEFMGEIIATFSQLARASSHVNQRSGVSVRLSVANYETLVANAMRRSLRTNERLVVPRVSDLDALASSTTGKIEFETLGDGRESEILEHLVRAAVLTVFKDSVPPITHRAVIEAFDNGVSASAGEDISSADYLALLKSMPALDAPVQALLADEPDAEAPEVVASAIEFVLEGLHLSKRLNKDAAGGRAQYRSRG</sequence>
<dbReference type="FunFam" id="3.40.50.300:FF:000841">
    <property type="entry name" value="Magnesium protoporphyrin chelatase"/>
    <property type="match status" value="1"/>
</dbReference>
<dbReference type="EMBL" id="CAFABA010000030">
    <property type="protein sequence ID" value="CAB4825260.1"/>
    <property type="molecule type" value="Genomic_DNA"/>
</dbReference>